<protein>
    <submittedName>
        <fullName evidence="5">MarR family transcriptional regulator</fullName>
    </submittedName>
</protein>
<dbReference type="Pfam" id="PF12802">
    <property type="entry name" value="MarR_2"/>
    <property type="match status" value="1"/>
</dbReference>
<dbReference type="PANTHER" id="PTHR42756:SF1">
    <property type="entry name" value="TRANSCRIPTIONAL REPRESSOR OF EMRAB OPERON"/>
    <property type="match status" value="1"/>
</dbReference>
<dbReference type="InterPro" id="IPR036388">
    <property type="entry name" value="WH-like_DNA-bd_sf"/>
</dbReference>
<accession>A0A6N8EM22</accession>
<dbReference type="InterPro" id="IPR023187">
    <property type="entry name" value="Tscrpt_reg_MarR-type_CS"/>
</dbReference>
<dbReference type="InterPro" id="IPR000835">
    <property type="entry name" value="HTH_MarR-typ"/>
</dbReference>
<evidence type="ECO:0000256" key="1">
    <source>
        <dbReference type="ARBA" id="ARBA00023015"/>
    </source>
</evidence>
<dbReference type="InterPro" id="IPR036390">
    <property type="entry name" value="WH_DNA-bd_sf"/>
</dbReference>
<evidence type="ECO:0000313" key="5">
    <source>
        <dbReference type="EMBL" id="MUG20967.1"/>
    </source>
</evidence>
<evidence type="ECO:0000259" key="4">
    <source>
        <dbReference type="PROSITE" id="PS50995"/>
    </source>
</evidence>
<evidence type="ECO:0000256" key="3">
    <source>
        <dbReference type="ARBA" id="ARBA00023163"/>
    </source>
</evidence>
<dbReference type="GO" id="GO:0003677">
    <property type="term" value="F:DNA binding"/>
    <property type="evidence" value="ECO:0007669"/>
    <property type="project" value="UniProtKB-KW"/>
</dbReference>
<reference evidence="5 6" key="1">
    <citation type="submission" date="2019-11" db="EMBL/GenBank/DDBJ databases">
        <title>Draft genome sequences of five Paenibacillus species of dairy origin.</title>
        <authorList>
            <person name="Olajide A.M."/>
            <person name="Chen S."/>
            <person name="Lapointe G."/>
        </authorList>
    </citation>
    <scope>NUCLEOTIDE SEQUENCE [LARGE SCALE GENOMIC DNA]</scope>
    <source>
        <strain evidence="5 6">3CT49</strain>
    </source>
</reference>
<evidence type="ECO:0000313" key="6">
    <source>
        <dbReference type="Proteomes" id="UP000442469"/>
    </source>
</evidence>
<dbReference type="OrthoDB" id="3254893at2"/>
<organism evidence="5 6">
    <name type="scientific">Paenibacillus macerans</name>
    <name type="common">Bacillus macerans</name>
    <dbReference type="NCBI Taxonomy" id="44252"/>
    <lineage>
        <taxon>Bacteria</taxon>
        <taxon>Bacillati</taxon>
        <taxon>Bacillota</taxon>
        <taxon>Bacilli</taxon>
        <taxon>Bacillales</taxon>
        <taxon>Paenibacillaceae</taxon>
        <taxon>Paenibacillus</taxon>
    </lineage>
</organism>
<dbReference type="PANTHER" id="PTHR42756">
    <property type="entry name" value="TRANSCRIPTIONAL REGULATOR, MARR"/>
    <property type="match status" value="1"/>
</dbReference>
<keyword evidence="3" id="KW-0804">Transcription</keyword>
<proteinExistence type="predicted"/>
<comment type="caution">
    <text evidence="5">The sequence shown here is derived from an EMBL/GenBank/DDBJ whole genome shotgun (WGS) entry which is preliminary data.</text>
</comment>
<keyword evidence="1" id="KW-0805">Transcription regulation</keyword>
<dbReference type="SUPFAM" id="SSF46785">
    <property type="entry name" value="Winged helix' DNA-binding domain"/>
    <property type="match status" value="1"/>
</dbReference>
<sequence length="188" mass="21636">MNRCGRLQLKKDFGTFFISSRGENMSDNKPDLYEQYVRLVWLERRHQLQKLKEMGPMANPHQGQGRVLALLKLKPEMTQKELSAILDIRSQSLGELLAKLERSGYITRTPSKADRRVMEIRLTEAGRIAAKQNEEQSDSEIIFGCLNETEQAALSGYFTRIIEELEKEFGDDDSDLGSRDLRGSKQRR</sequence>
<dbReference type="GO" id="GO:0003700">
    <property type="term" value="F:DNA-binding transcription factor activity"/>
    <property type="evidence" value="ECO:0007669"/>
    <property type="project" value="InterPro"/>
</dbReference>
<dbReference type="PRINTS" id="PR00598">
    <property type="entry name" value="HTHMARR"/>
</dbReference>
<keyword evidence="2" id="KW-0238">DNA-binding</keyword>
<dbReference type="AlphaFoldDB" id="A0A6N8EM22"/>
<gene>
    <name evidence="5" type="ORF">GNQ08_00760</name>
</gene>
<name>A0A6N8EM22_PAEMA</name>
<dbReference type="PROSITE" id="PS01117">
    <property type="entry name" value="HTH_MARR_1"/>
    <property type="match status" value="1"/>
</dbReference>
<dbReference type="Proteomes" id="UP000442469">
    <property type="component" value="Unassembled WGS sequence"/>
</dbReference>
<dbReference type="Gene3D" id="1.10.10.10">
    <property type="entry name" value="Winged helix-like DNA-binding domain superfamily/Winged helix DNA-binding domain"/>
    <property type="match status" value="1"/>
</dbReference>
<feature type="domain" description="HTH marR-type" evidence="4">
    <location>
        <begin position="29"/>
        <end position="163"/>
    </location>
</feature>
<evidence type="ECO:0000256" key="2">
    <source>
        <dbReference type="ARBA" id="ARBA00023125"/>
    </source>
</evidence>
<dbReference type="PROSITE" id="PS50995">
    <property type="entry name" value="HTH_MARR_2"/>
    <property type="match status" value="1"/>
</dbReference>
<dbReference type="EMBL" id="WNZZ01000001">
    <property type="protein sequence ID" value="MUG20967.1"/>
    <property type="molecule type" value="Genomic_DNA"/>
</dbReference>
<dbReference type="SMART" id="SM00347">
    <property type="entry name" value="HTH_MARR"/>
    <property type="match status" value="1"/>
</dbReference>